<reference evidence="3" key="3">
    <citation type="submission" date="2025-09" db="UniProtKB">
        <authorList>
            <consortium name="Ensembl"/>
        </authorList>
    </citation>
    <scope>IDENTIFICATION</scope>
</reference>
<dbReference type="Pfam" id="PF14910">
    <property type="entry name" value="MMS22L_N"/>
    <property type="match status" value="1"/>
</dbReference>
<feature type="signal peptide" evidence="1">
    <location>
        <begin position="1"/>
        <end position="20"/>
    </location>
</feature>
<evidence type="ECO:0000259" key="2">
    <source>
        <dbReference type="Pfam" id="PF14910"/>
    </source>
</evidence>
<evidence type="ECO:0000313" key="4">
    <source>
        <dbReference type="Proteomes" id="UP000694680"/>
    </source>
</evidence>
<dbReference type="InterPro" id="IPR029425">
    <property type="entry name" value="MMS22L_N"/>
</dbReference>
<dbReference type="AlphaFoldDB" id="A0A8C5DWU0"/>
<keyword evidence="4" id="KW-1185">Reference proteome</keyword>
<dbReference type="GO" id="GO:0043596">
    <property type="term" value="C:nuclear replication fork"/>
    <property type="evidence" value="ECO:0007669"/>
    <property type="project" value="TreeGrafter"/>
</dbReference>
<dbReference type="InterPro" id="IPR042320">
    <property type="entry name" value="MMS22-like"/>
</dbReference>
<evidence type="ECO:0000313" key="3">
    <source>
        <dbReference type="Ensembl" id="ENSGWIP00000013074.1"/>
    </source>
</evidence>
<name>A0A8C5DWU0_GOUWI</name>
<organism evidence="3 4">
    <name type="scientific">Gouania willdenowi</name>
    <name type="common">Blunt-snouted clingfish</name>
    <name type="synonym">Lepadogaster willdenowi</name>
    <dbReference type="NCBI Taxonomy" id="441366"/>
    <lineage>
        <taxon>Eukaryota</taxon>
        <taxon>Metazoa</taxon>
        <taxon>Chordata</taxon>
        <taxon>Craniata</taxon>
        <taxon>Vertebrata</taxon>
        <taxon>Euteleostomi</taxon>
        <taxon>Actinopterygii</taxon>
        <taxon>Neopterygii</taxon>
        <taxon>Teleostei</taxon>
        <taxon>Neoteleostei</taxon>
        <taxon>Acanthomorphata</taxon>
        <taxon>Ovalentaria</taxon>
        <taxon>Blenniimorphae</taxon>
        <taxon>Blenniiformes</taxon>
        <taxon>Gobiesocoidei</taxon>
        <taxon>Gobiesocidae</taxon>
        <taxon>Gobiesocinae</taxon>
        <taxon>Gouania</taxon>
    </lineage>
</organism>
<sequence>TLKSSIFAAFLFCSVSKPQATTFIVQARLALALVLRGAGRRSYLRLTVDPPHSLLLDLDPAPTEYEADTVDIFGFPWVTETALIESTKILFGLFRQKVYTLETLVQSGSQDFGQAGILHYEAEELRQQCVFFLQYVKVFLYRFFVPPQSLDGSRSHPYEEVEALFPSALLEELLSVTLLIGRLKDLPANVLSSFSIQNPGKVRKVDLKTAGAGKA</sequence>
<reference evidence="3" key="2">
    <citation type="submission" date="2025-08" db="UniProtKB">
        <authorList>
            <consortium name="Ensembl"/>
        </authorList>
    </citation>
    <scope>IDENTIFICATION</scope>
</reference>
<protein>
    <recommendedName>
        <fullName evidence="2">Protein MMS22-like N-terminal domain-containing protein</fullName>
    </recommendedName>
</protein>
<dbReference type="GO" id="GO:0031297">
    <property type="term" value="P:replication fork processing"/>
    <property type="evidence" value="ECO:0007669"/>
    <property type="project" value="InterPro"/>
</dbReference>
<evidence type="ECO:0000256" key="1">
    <source>
        <dbReference type="SAM" id="SignalP"/>
    </source>
</evidence>
<accession>A0A8C5DWU0</accession>
<dbReference type="PANTHER" id="PTHR28547">
    <property type="entry name" value="PROTEIN MMS22-LIKE"/>
    <property type="match status" value="1"/>
</dbReference>
<reference evidence="3" key="1">
    <citation type="submission" date="2020-06" db="EMBL/GenBank/DDBJ databases">
        <authorList>
            <consortium name="Wellcome Sanger Institute Data Sharing"/>
        </authorList>
    </citation>
    <scope>NUCLEOTIDE SEQUENCE [LARGE SCALE GENOMIC DNA]</scope>
</reference>
<dbReference type="Proteomes" id="UP000694680">
    <property type="component" value="Chromosome 16"/>
</dbReference>
<feature type="chain" id="PRO_5033997190" description="Protein MMS22-like N-terminal domain-containing protein" evidence="1">
    <location>
        <begin position="21"/>
        <end position="215"/>
    </location>
</feature>
<keyword evidence="1" id="KW-0732">Signal</keyword>
<proteinExistence type="predicted"/>
<dbReference type="GO" id="GO:0000724">
    <property type="term" value="P:double-strand break repair via homologous recombination"/>
    <property type="evidence" value="ECO:0007669"/>
    <property type="project" value="InterPro"/>
</dbReference>
<dbReference type="PANTHER" id="PTHR28547:SF1">
    <property type="entry name" value="PROTEIN MMS22-LIKE"/>
    <property type="match status" value="1"/>
</dbReference>
<feature type="domain" description="Protein MMS22-like N-terminal" evidence="2">
    <location>
        <begin position="53"/>
        <end position="202"/>
    </location>
</feature>
<dbReference type="Ensembl" id="ENSGWIT00000014532.1">
    <property type="protein sequence ID" value="ENSGWIP00000013074.1"/>
    <property type="gene ID" value="ENSGWIG00000007535.1"/>
</dbReference>